<dbReference type="PANTHER" id="PTHR24276">
    <property type="entry name" value="POLYSERASE-RELATED"/>
    <property type="match status" value="1"/>
</dbReference>
<keyword evidence="8" id="KW-1185">Reference proteome</keyword>
<accession>A0ABQ8SZZ0</accession>
<evidence type="ECO:0000313" key="7">
    <source>
        <dbReference type="EMBL" id="KAJ4439795.1"/>
    </source>
</evidence>
<dbReference type="SUPFAM" id="SSF50494">
    <property type="entry name" value="Trypsin-like serine proteases"/>
    <property type="match status" value="1"/>
</dbReference>
<evidence type="ECO:0000256" key="2">
    <source>
        <dbReference type="ARBA" id="ARBA00022801"/>
    </source>
</evidence>
<proteinExistence type="predicted"/>
<evidence type="ECO:0000313" key="8">
    <source>
        <dbReference type="Proteomes" id="UP001148838"/>
    </source>
</evidence>
<keyword evidence="2" id="KW-0378">Hydrolase</keyword>
<keyword evidence="1" id="KW-0645">Protease</keyword>
<evidence type="ECO:0000259" key="6">
    <source>
        <dbReference type="PROSITE" id="PS50240"/>
    </source>
</evidence>
<dbReference type="PANTHER" id="PTHR24276:SF91">
    <property type="entry name" value="AT26814P-RELATED"/>
    <property type="match status" value="1"/>
</dbReference>
<evidence type="ECO:0000256" key="4">
    <source>
        <dbReference type="ARBA" id="ARBA00023157"/>
    </source>
</evidence>
<dbReference type="InterPro" id="IPR050430">
    <property type="entry name" value="Peptidase_S1"/>
</dbReference>
<dbReference type="Proteomes" id="UP001148838">
    <property type="component" value="Unassembled WGS sequence"/>
</dbReference>
<dbReference type="PROSITE" id="PS00135">
    <property type="entry name" value="TRYPSIN_SER"/>
    <property type="match status" value="1"/>
</dbReference>
<evidence type="ECO:0000256" key="5">
    <source>
        <dbReference type="SAM" id="MobiDB-lite"/>
    </source>
</evidence>
<name>A0ABQ8SZZ0_PERAM</name>
<dbReference type="InterPro" id="IPR001254">
    <property type="entry name" value="Trypsin_dom"/>
</dbReference>
<organism evidence="7 8">
    <name type="scientific">Periplaneta americana</name>
    <name type="common">American cockroach</name>
    <name type="synonym">Blatta americana</name>
    <dbReference type="NCBI Taxonomy" id="6978"/>
    <lineage>
        <taxon>Eukaryota</taxon>
        <taxon>Metazoa</taxon>
        <taxon>Ecdysozoa</taxon>
        <taxon>Arthropoda</taxon>
        <taxon>Hexapoda</taxon>
        <taxon>Insecta</taxon>
        <taxon>Pterygota</taxon>
        <taxon>Neoptera</taxon>
        <taxon>Polyneoptera</taxon>
        <taxon>Dictyoptera</taxon>
        <taxon>Blattodea</taxon>
        <taxon>Blattoidea</taxon>
        <taxon>Blattidae</taxon>
        <taxon>Blattinae</taxon>
        <taxon>Periplaneta</taxon>
    </lineage>
</organism>
<evidence type="ECO:0000256" key="1">
    <source>
        <dbReference type="ARBA" id="ARBA00022670"/>
    </source>
</evidence>
<evidence type="ECO:0000256" key="3">
    <source>
        <dbReference type="ARBA" id="ARBA00022825"/>
    </source>
</evidence>
<feature type="domain" description="Peptidase S1" evidence="6">
    <location>
        <begin position="13"/>
        <end position="118"/>
    </location>
</feature>
<keyword evidence="4" id="KW-1015">Disulfide bond</keyword>
<comment type="caution">
    <text evidence="7">The sequence shown here is derived from an EMBL/GenBank/DDBJ whole genome shotgun (WGS) entry which is preliminary data.</text>
</comment>
<dbReference type="PROSITE" id="PS50240">
    <property type="entry name" value="TRYPSIN_DOM"/>
    <property type="match status" value="1"/>
</dbReference>
<sequence length="125" mass="13317">MAGLCEGGNEPAGSLKASKEENGKAPDVLQQVSLSVLNTDKCMKILQDRGFGIYNHYGQMCTLEDGKDVCQGDSGGPFAVDGKLVGVVSWGEGCGRQEMPGVYSAIPYFHRWVEDVTGIGSADRE</sequence>
<protein>
    <recommendedName>
        <fullName evidence="6">Peptidase S1 domain-containing protein</fullName>
    </recommendedName>
</protein>
<dbReference type="EMBL" id="JAJSOF020000017">
    <property type="protein sequence ID" value="KAJ4439795.1"/>
    <property type="molecule type" value="Genomic_DNA"/>
</dbReference>
<dbReference type="SMART" id="SM00020">
    <property type="entry name" value="Tryp_SPc"/>
    <property type="match status" value="1"/>
</dbReference>
<dbReference type="InterPro" id="IPR033116">
    <property type="entry name" value="TRYPSIN_SER"/>
</dbReference>
<dbReference type="Pfam" id="PF00089">
    <property type="entry name" value="Trypsin"/>
    <property type="match status" value="1"/>
</dbReference>
<feature type="region of interest" description="Disordered" evidence="5">
    <location>
        <begin position="1"/>
        <end position="24"/>
    </location>
</feature>
<dbReference type="Gene3D" id="2.40.10.10">
    <property type="entry name" value="Trypsin-like serine proteases"/>
    <property type="match status" value="1"/>
</dbReference>
<keyword evidence="3" id="KW-0720">Serine protease</keyword>
<reference evidence="7 8" key="1">
    <citation type="journal article" date="2022" name="Allergy">
        <title>Genome assembly and annotation of Periplaneta americana reveal a comprehensive cockroach allergen profile.</title>
        <authorList>
            <person name="Wang L."/>
            <person name="Xiong Q."/>
            <person name="Saelim N."/>
            <person name="Wang L."/>
            <person name="Nong W."/>
            <person name="Wan A.T."/>
            <person name="Shi M."/>
            <person name="Liu X."/>
            <person name="Cao Q."/>
            <person name="Hui J.H.L."/>
            <person name="Sookrung N."/>
            <person name="Leung T.F."/>
            <person name="Tungtrongchitr A."/>
            <person name="Tsui S.K.W."/>
        </authorList>
    </citation>
    <scope>NUCLEOTIDE SEQUENCE [LARGE SCALE GENOMIC DNA]</scope>
    <source>
        <strain evidence="7">PWHHKU_190912</strain>
    </source>
</reference>
<gene>
    <name evidence="7" type="ORF">ANN_07923</name>
</gene>
<dbReference type="InterPro" id="IPR043504">
    <property type="entry name" value="Peptidase_S1_PA_chymotrypsin"/>
</dbReference>
<dbReference type="InterPro" id="IPR009003">
    <property type="entry name" value="Peptidase_S1_PA"/>
</dbReference>